<dbReference type="KEGG" id="fcz:IMF26_01335"/>
<dbReference type="AlphaFoldDB" id="A0AAT9LCD3"/>
<name>A0AAT9LCD3_9FIRM</name>
<gene>
    <name evidence="1" type="ORF">IMF26_01335</name>
</gene>
<proteinExistence type="predicted"/>
<evidence type="ECO:0000313" key="1">
    <source>
        <dbReference type="EMBL" id="QUL98757.1"/>
    </source>
</evidence>
<sequence>MDKKPFTERDLPEIHINLGGAEAVNQFYRELGWTPGTRYDPARIRMNPVDFDSYCLKLSLLADKEQRSCALILWLYCGPAKDPKVPVGKIRLYKDCFIRSETTDAAGTA</sequence>
<accession>A0AAT9LCD3</accession>
<dbReference type="EMBL" id="CP062796">
    <property type="protein sequence ID" value="QUL98757.1"/>
    <property type="molecule type" value="Genomic_DNA"/>
</dbReference>
<reference evidence="1" key="1">
    <citation type="submission" date="2020-10" db="EMBL/GenBank/DDBJ databases">
        <authorList>
            <person name="Kadnikov V."/>
            <person name="Beletsky A.V."/>
            <person name="Mardanov A.V."/>
            <person name="Karnachuk O.V."/>
            <person name="Ravin N.V."/>
        </authorList>
    </citation>
    <scope>NUCLEOTIDE SEQUENCE</scope>
    <source>
        <strain evidence="1">Bu02</strain>
    </source>
</reference>
<organism evidence="1">
    <name type="scientific">Candidatus Fermentithermobacillus carboniphilus</name>
    <dbReference type="NCBI Taxonomy" id="3085328"/>
    <lineage>
        <taxon>Bacteria</taxon>
        <taxon>Bacillati</taxon>
        <taxon>Bacillota</taxon>
        <taxon>Candidatus Fermentithermobacillia</taxon>
        <taxon>Candidatus Fermentithermobacillales</taxon>
        <taxon>Candidatus Fermentithermobacillaceae</taxon>
        <taxon>Candidatus Fermentithermobacillus</taxon>
    </lineage>
</organism>
<reference evidence="1" key="2">
    <citation type="journal article" date="2023" name="Biology">
        <title>Prokaryotic Life Associated with Coal-Fire Gas Vents Revealed by Metagenomics.</title>
        <authorList>
            <person name="Kadnikov V.V."/>
            <person name="Mardanov A.V."/>
            <person name="Beletsky A.V."/>
            <person name="Karnachuk O.V."/>
            <person name="Ravin N.V."/>
        </authorList>
    </citation>
    <scope>NUCLEOTIDE SEQUENCE</scope>
    <source>
        <strain evidence="1">Bu02</strain>
    </source>
</reference>
<protein>
    <submittedName>
        <fullName evidence="1">Uncharacterized protein</fullName>
    </submittedName>
</protein>